<reference evidence="2 3" key="1">
    <citation type="journal article" date="2019" name="Genome Biol. Evol.">
        <title>Insights into the evolution of the New World diploid cottons (Gossypium, subgenus Houzingenia) based on genome sequencing.</title>
        <authorList>
            <person name="Grover C.E."/>
            <person name="Arick M.A. 2nd"/>
            <person name="Thrash A."/>
            <person name="Conover J.L."/>
            <person name="Sanders W.S."/>
            <person name="Peterson D.G."/>
            <person name="Frelichowski J.E."/>
            <person name="Scheffler J.A."/>
            <person name="Scheffler B.E."/>
            <person name="Wendel J.F."/>
        </authorList>
    </citation>
    <scope>NUCLEOTIDE SEQUENCE [LARGE SCALE GENOMIC DNA]</scope>
    <source>
        <strain evidence="2">4</strain>
        <tissue evidence="2">Leaf</tissue>
    </source>
</reference>
<dbReference type="PROSITE" id="PS50076">
    <property type="entry name" value="DNAJ_2"/>
    <property type="match status" value="1"/>
</dbReference>
<dbReference type="Proteomes" id="UP000593574">
    <property type="component" value="Unassembled WGS sequence"/>
</dbReference>
<evidence type="ECO:0000313" key="2">
    <source>
        <dbReference type="EMBL" id="MBA0714547.1"/>
    </source>
</evidence>
<feature type="domain" description="J" evidence="1">
    <location>
        <begin position="64"/>
        <end position="131"/>
    </location>
</feature>
<sequence length="183" mass="20076">MIYSLPNFQISPPSRSLSGFRPSIAAGGTATATATTITSTYASKKEKGSTGGYLSRPGMVLCTSLYQVLGISVGASNLEIKAAYRRLARVCHPDVAEIGRKDLSAEEFLKIHTAYSTLSDPEKRAVYDSKLIWRRQRPLVSASSACTVGYKKHQKVLREKSEPLIVPRKSALFFFLFLLADAR</sequence>
<comment type="caution">
    <text evidence="2">The sequence shown here is derived from an EMBL/GenBank/DDBJ whole genome shotgun (WGS) entry which is preliminary data.</text>
</comment>
<dbReference type="Pfam" id="PF00226">
    <property type="entry name" value="DnaJ"/>
    <property type="match status" value="1"/>
</dbReference>
<organism evidence="2 3">
    <name type="scientific">Gossypium laxum</name>
    <dbReference type="NCBI Taxonomy" id="34288"/>
    <lineage>
        <taxon>Eukaryota</taxon>
        <taxon>Viridiplantae</taxon>
        <taxon>Streptophyta</taxon>
        <taxon>Embryophyta</taxon>
        <taxon>Tracheophyta</taxon>
        <taxon>Spermatophyta</taxon>
        <taxon>Magnoliopsida</taxon>
        <taxon>eudicotyledons</taxon>
        <taxon>Gunneridae</taxon>
        <taxon>Pentapetalae</taxon>
        <taxon>rosids</taxon>
        <taxon>malvids</taxon>
        <taxon>Malvales</taxon>
        <taxon>Malvaceae</taxon>
        <taxon>Malvoideae</taxon>
        <taxon>Gossypium</taxon>
    </lineage>
</organism>
<dbReference type="AlphaFoldDB" id="A0A7J8ZRW7"/>
<dbReference type="EMBL" id="JABEZV010000007">
    <property type="protein sequence ID" value="MBA0714547.1"/>
    <property type="molecule type" value="Genomic_DNA"/>
</dbReference>
<dbReference type="InterPro" id="IPR052276">
    <property type="entry name" value="Diphthamide-biosynth_chaperone"/>
</dbReference>
<dbReference type="PANTHER" id="PTHR44240:SF33">
    <property type="entry name" value="OS03G0244950 PROTEIN"/>
    <property type="match status" value="1"/>
</dbReference>
<proteinExistence type="predicted"/>
<evidence type="ECO:0000313" key="3">
    <source>
        <dbReference type="Proteomes" id="UP000593574"/>
    </source>
</evidence>
<dbReference type="PANTHER" id="PTHR44240">
    <property type="entry name" value="DNAJ DOMAIN (PROKARYOTIC HEAT SHOCK PROTEIN)-RELATED"/>
    <property type="match status" value="1"/>
</dbReference>
<keyword evidence="3" id="KW-1185">Reference proteome</keyword>
<dbReference type="SMART" id="SM00271">
    <property type="entry name" value="DnaJ"/>
    <property type="match status" value="1"/>
</dbReference>
<gene>
    <name evidence="2" type="ORF">Golax_013513</name>
</gene>
<dbReference type="CDD" id="cd06257">
    <property type="entry name" value="DnaJ"/>
    <property type="match status" value="1"/>
</dbReference>
<dbReference type="InterPro" id="IPR001623">
    <property type="entry name" value="DnaJ_domain"/>
</dbReference>
<dbReference type="SUPFAM" id="SSF46565">
    <property type="entry name" value="Chaperone J-domain"/>
    <property type="match status" value="1"/>
</dbReference>
<dbReference type="Gene3D" id="1.10.287.110">
    <property type="entry name" value="DnaJ domain"/>
    <property type="match status" value="1"/>
</dbReference>
<evidence type="ECO:0000259" key="1">
    <source>
        <dbReference type="PROSITE" id="PS50076"/>
    </source>
</evidence>
<name>A0A7J8ZRW7_9ROSI</name>
<protein>
    <recommendedName>
        <fullName evidence="1">J domain-containing protein</fullName>
    </recommendedName>
</protein>
<dbReference type="InterPro" id="IPR036869">
    <property type="entry name" value="J_dom_sf"/>
</dbReference>
<accession>A0A7J8ZRW7</accession>
<dbReference type="PRINTS" id="PR00625">
    <property type="entry name" value="JDOMAIN"/>
</dbReference>